<dbReference type="InterPro" id="IPR008920">
    <property type="entry name" value="TF_FadR/GntR_C"/>
</dbReference>
<dbReference type="SUPFAM" id="SSF46785">
    <property type="entry name" value="Winged helix' DNA-binding domain"/>
    <property type="match status" value="1"/>
</dbReference>
<evidence type="ECO:0000259" key="5">
    <source>
        <dbReference type="PROSITE" id="PS50949"/>
    </source>
</evidence>
<accession>A0A506TUV4</accession>
<feature type="region of interest" description="Disordered" evidence="4">
    <location>
        <begin position="239"/>
        <end position="264"/>
    </location>
</feature>
<dbReference type="PRINTS" id="PR00035">
    <property type="entry name" value="HTHGNTR"/>
</dbReference>
<dbReference type="OrthoDB" id="9028214at2"/>
<comment type="caution">
    <text evidence="6">The sequence shown here is derived from an EMBL/GenBank/DDBJ whole genome shotgun (WGS) entry which is preliminary data.</text>
</comment>
<keyword evidence="1" id="KW-0805">Transcription regulation</keyword>
<keyword evidence="7" id="KW-1185">Reference proteome</keyword>
<dbReference type="AlphaFoldDB" id="A0A506TUV4"/>
<dbReference type="Gene3D" id="1.10.10.10">
    <property type="entry name" value="Winged helix-like DNA-binding domain superfamily/Winged helix DNA-binding domain"/>
    <property type="match status" value="1"/>
</dbReference>
<evidence type="ECO:0000313" key="7">
    <source>
        <dbReference type="Proteomes" id="UP000320314"/>
    </source>
</evidence>
<dbReference type="SMART" id="SM00895">
    <property type="entry name" value="FCD"/>
    <property type="match status" value="1"/>
</dbReference>
<evidence type="ECO:0000256" key="3">
    <source>
        <dbReference type="ARBA" id="ARBA00023163"/>
    </source>
</evidence>
<dbReference type="RefSeq" id="WP_141168385.1">
    <property type="nucleotide sequence ID" value="NZ_VHLH01000048.1"/>
</dbReference>
<dbReference type="SMART" id="SM00345">
    <property type="entry name" value="HTH_GNTR"/>
    <property type="match status" value="1"/>
</dbReference>
<evidence type="ECO:0000313" key="6">
    <source>
        <dbReference type="EMBL" id="TPW25842.1"/>
    </source>
</evidence>
<sequence>MSSYEPVTKDTFPSQIARQIKAMIVDGQLAANQRLPTEQDLAARFNVSRPTVREALKRLAAQNLIRSQRGPTGGTFVNGPSIDEEMDRLAAVSTMLVSINRITIDEIADARQQLEMLCVRLSALRRSDEQLSRMEHEIAFQKRIEATDAEFCASDVRFHRTLVDASGNSLLRFLMAAVVEGLQPISNLIVFRYRDRREIVHHHQRIVDHLRDRDGPGAAMVIEEQIAYLREHYAKAQAAREDRGDETTVEFRRHENGASKTSSS</sequence>
<dbReference type="InterPro" id="IPR036388">
    <property type="entry name" value="WH-like_DNA-bd_sf"/>
</dbReference>
<dbReference type="Gene3D" id="1.20.120.530">
    <property type="entry name" value="GntR ligand-binding domain-like"/>
    <property type="match status" value="1"/>
</dbReference>
<gene>
    <name evidence="6" type="ORF">FJU11_17590</name>
</gene>
<evidence type="ECO:0000256" key="4">
    <source>
        <dbReference type="SAM" id="MobiDB-lite"/>
    </source>
</evidence>
<dbReference type="GO" id="GO:0003700">
    <property type="term" value="F:DNA-binding transcription factor activity"/>
    <property type="evidence" value="ECO:0007669"/>
    <property type="project" value="InterPro"/>
</dbReference>
<dbReference type="EMBL" id="VHLH01000048">
    <property type="protein sequence ID" value="TPW25842.1"/>
    <property type="molecule type" value="Genomic_DNA"/>
</dbReference>
<dbReference type="InterPro" id="IPR036390">
    <property type="entry name" value="WH_DNA-bd_sf"/>
</dbReference>
<evidence type="ECO:0000256" key="2">
    <source>
        <dbReference type="ARBA" id="ARBA00023125"/>
    </source>
</evidence>
<feature type="compositionally biased region" description="Basic and acidic residues" evidence="4">
    <location>
        <begin position="239"/>
        <end position="257"/>
    </location>
</feature>
<dbReference type="Pfam" id="PF00392">
    <property type="entry name" value="GntR"/>
    <property type="match status" value="1"/>
</dbReference>
<dbReference type="InterPro" id="IPR000524">
    <property type="entry name" value="Tscrpt_reg_HTH_GntR"/>
</dbReference>
<dbReference type="SUPFAM" id="SSF48008">
    <property type="entry name" value="GntR ligand-binding domain-like"/>
    <property type="match status" value="1"/>
</dbReference>
<dbReference type="Pfam" id="PF07729">
    <property type="entry name" value="FCD"/>
    <property type="match status" value="1"/>
</dbReference>
<dbReference type="InterPro" id="IPR011711">
    <property type="entry name" value="GntR_C"/>
</dbReference>
<dbReference type="CDD" id="cd07377">
    <property type="entry name" value="WHTH_GntR"/>
    <property type="match status" value="1"/>
</dbReference>
<dbReference type="GO" id="GO:0003677">
    <property type="term" value="F:DNA binding"/>
    <property type="evidence" value="ECO:0007669"/>
    <property type="project" value="UniProtKB-KW"/>
</dbReference>
<evidence type="ECO:0000256" key="1">
    <source>
        <dbReference type="ARBA" id="ARBA00023015"/>
    </source>
</evidence>
<dbReference type="Proteomes" id="UP000320314">
    <property type="component" value="Unassembled WGS sequence"/>
</dbReference>
<proteinExistence type="predicted"/>
<feature type="domain" description="HTH gntR-type" evidence="5">
    <location>
        <begin position="10"/>
        <end position="80"/>
    </location>
</feature>
<name>A0A506TUV4_9HYPH</name>
<reference evidence="6 7" key="1">
    <citation type="submission" date="2019-06" db="EMBL/GenBank/DDBJ databases">
        <authorList>
            <person name="Li M."/>
        </authorList>
    </citation>
    <scope>NUCLEOTIDE SEQUENCE [LARGE SCALE GENOMIC DNA]</scope>
    <source>
        <strain evidence="6 7">BGMRC6574</strain>
    </source>
</reference>
<dbReference type="PANTHER" id="PTHR43537:SF5">
    <property type="entry name" value="UXU OPERON TRANSCRIPTIONAL REGULATOR"/>
    <property type="match status" value="1"/>
</dbReference>
<protein>
    <submittedName>
        <fullName evidence="6">FadR family transcriptional regulator</fullName>
    </submittedName>
</protein>
<organism evidence="6 7">
    <name type="scientific">Pararhizobium mangrovi</name>
    <dbReference type="NCBI Taxonomy" id="2590452"/>
    <lineage>
        <taxon>Bacteria</taxon>
        <taxon>Pseudomonadati</taxon>
        <taxon>Pseudomonadota</taxon>
        <taxon>Alphaproteobacteria</taxon>
        <taxon>Hyphomicrobiales</taxon>
        <taxon>Rhizobiaceae</taxon>
        <taxon>Rhizobium/Agrobacterium group</taxon>
        <taxon>Pararhizobium</taxon>
    </lineage>
</organism>
<keyword evidence="3" id="KW-0804">Transcription</keyword>
<dbReference type="PANTHER" id="PTHR43537">
    <property type="entry name" value="TRANSCRIPTIONAL REGULATOR, GNTR FAMILY"/>
    <property type="match status" value="1"/>
</dbReference>
<dbReference type="PROSITE" id="PS50949">
    <property type="entry name" value="HTH_GNTR"/>
    <property type="match status" value="1"/>
</dbReference>
<keyword evidence="2" id="KW-0238">DNA-binding</keyword>